<evidence type="ECO:0000313" key="2">
    <source>
        <dbReference type="Proteomes" id="UP000179237"/>
    </source>
</evidence>
<dbReference type="Proteomes" id="UP000179237">
    <property type="component" value="Unassembled WGS sequence"/>
</dbReference>
<protein>
    <submittedName>
        <fullName evidence="1">Uncharacterized protein</fullName>
    </submittedName>
</protein>
<dbReference type="EMBL" id="MFAQ01000025">
    <property type="protein sequence ID" value="OGD83168.1"/>
    <property type="molecule type" value="Genomic_DNA"/>
</dbReference>
<evidence type="ECO:0000313" key="1">
    <source>
        <dbReference type="EMBL" id="OGD83168.1"/>
    </source>
</evidence>
<dbReference type="AlphaFoldDB" id="A0A1F5FU85"/>
<accession>A0A1F5FU85</accession>
<comment type="caution">
    <text evidence="1">The sequence shown here is derived from an EMBL/GenBank/DDBJ whole genome shotgun (WGS) entry which is preliminary data.</text>
</comment>
<organism evidence="1 2">
    <name type="scientific">Candidatus Collierbacteria bacterium RIFOXYD1_FULL_40_9</name>
    <dbReference type="NCBI Taxonomy" id="1817731"/>
    <lineage>
        <taxon>Bacteria</taxon>
        <taxon>Candidatus Collieribacteriota</taxon>
    </lineage>
</organism>
<gene>
    <name evidence="1" type="ORF">A2572_02795</name>
</gene>
<name>A0A1F5FU85_9BACT</name>
<sequence length="102" mass="11752">MAQKAPKQKMEKAELPHLVTVTWPLENGANVAEVIRGVFLLLCKQYSDKYLLISQIYSSNEEIIGLRHQVRTKEQVEILRASVVDKNRLHFVFFVYPAPPTE</sequence>
<proteinExistence type="predicted"/>
<reference evidence="1 2" key="1">
    <citation type="journal article" date="2016" name="Nat. Commun.">
        <title>Thousands of microbial genomes shed light on interconnected biogeochemical processes in an aquifer system.</title>
        <authorList>
            <person name="Anantharaman K."/>
            <person name="Brown C.T."/>
            <person name="Hug L.A."/>
            <person name="Sharon I."/>
            <person name="Castelle C.J."/>
            <person name="Probst A.J."/>
            <person name="Thomas B.C."/>
            <person name="Singh A."/>
            <person name="Wilkins M.J."/>
            <person name="Karaoz U."/>
            <person name="Brodie E.L."/>
            <person name="Williams K.H."/>
            <person name="Hubbard S.S."/>
            <person name="Banfield J.F."/>
        </authorList>
    </citation>
    <scope>NUCLEOTIDE SEQUENCE [LARGE SCALE GENOMIC DNA]</scope>
</reference>